<dbReference type="InterPro" id="IPR003439">
    <property type="entry name" value="ABC_transporter-like_ATP-bd"/>
</dbReference>
<dbReference type="GO" id="GO:0055085">
    <property type="term" value="P:transmembrane transport"/>
    <property type="evidence" value="ECO:0007669"/>
    <property type="project" value="UniProtKB-ARBA"/>
</dbReference>
<dbReference type="GO" id="GO:0005886">
    <property type="term" value="C:plasma membrane"/>
    <property type="evidence" value="ECO:0007669"/>
    <property type="project" value="UniProtKB-SubCell"/>
</dbReference>
<dbReference type="PANTHER" id="PTHR43297">
    <property type="entry name" value="OLIGOPEPTIDE TRANSPORT ATP-BINDING PROTEIN APPD"/>
    <property type="match status" value="1"/>
</dbReference>
<dbReference type="RefSeq" id="WP_126701030.1">
    <property type="nucleotide sequence ID" value="NZ_RWKW01000057.1"/>
</dbReference>
<keyword evidence="6" id="KW-0547">Nucleotide-binding</keyword>
<gene>
    <name evidence="11" type="ORF">EJC49_16480</name>
</gene>
<dbReference type="SUPFAM" id="SSF52540">
    <property type="entry name" value="P-loop containing nucleoside triphosphate hydrolases"/>
    <property type="match status" value="1"/>
</dbReference>
<evidence type="ECO:0000256" key="4">
    <source>
        <dbReference type="ARBA" id="ARBA00022475"/>
    </source>
</evidence>
<dbReference type="GO" id="GO:0005524">
    <property type="term" value="F:ATP binding"/>
    <property type="evidence" value="ECO:0007669"/>
    <property type="project" value="UniProtKB-KW"/>
</dbReference>
<evidence type="ECO:0000256" key="5">
    <source>
        <dbReference type="ARBA" id="ARBA00022519"/>
    </source>
</evidence>
<evidence type="ECO:0000256" key="8">
    <source>
        <dbReference type="ARBA" id="ARBA00022967"/>
    </source>
</evidence>
<comment type="caution">
    <text evidence="11">The sequence shown here is derived from an EMBL/GenBank/DDBJ whole genome shotgun (WGS) entry which is preliminary data.</text>
</comment>
<evidence type="ECO:0000256" key="3">
    <source>
        <dbReference type="ARBA" id="ARBA00022448"/>
    </source>
</evidence>
<comment type="subcellular location">
    <subcellularLocation>
        <location evidence="1">Cell inner membrane</location>
        <topology evidence="1">Peripheral membrane protein</topology>
    </subcellularLocation>
</comment>
<dbReference type="OrthoDB" id="37801at2"/>
<evidence type="ECO:0000256" key="1">
    <source>
        <dbReference type="ARBA" id="ARBA00004417"/>
    </source>
</evidence>
<accession>A0A429YV54</accession>
<evidence type="ECO:0000256" key="2">
    <source>
        <dbReference type="ARBA" id="ARBA00005417"/>
    </source>
</evidence>
<keyword evidence="9" id="KW-0472">Membrane</keyword>
<comment type="similarity">
    <text evidence="2">Belongs to the ABC transporter superfamily.</text>
</comment>
<sequence>MTDILKVRGLRTHFVSRNAVNEIRTARALNGVDLTLPAGRILGVVGETGAGKSLTVQTILGTLKAPAERVAGEIELMGQRLDTMPEAELNRHRGATIGLVVQSPVTSLDPRVRVGDQLVRLQRAHRDITRADARARAIDMLKRVGVPSPQERMKAWPHELSGGMAQRVVIAMALINDPVLLIADEPTTGLDVTVQAQILDLIRDLIAGTDRGAIIVTHDLGVVAQYCEHVAVMYSGVVVEHGPVDEVFVAPRHPYTTALLAAADLAAAATGRRPLPPSTPPNLYDLPAGCLFAPRCPKVQAVCATEPPAKPSPSGQAETRCHFA</sequence>
<protein>
    <submittedName>
        <fullName evidence="11">ABC transporter ATP-binding protein</fullName>
    </submittedName>
</protein>
<dbReference type="AlphaFoldDB" id="A0A429YV54"/>
<dbReference type="PROSITE" id="PS00211">
    <property type="entry name" value="ABC_TRANSPORTER_1"/>
    <property type="match status" value="1"/>
</dbReference>
<evidence type="ECO:0000313" key="12">
    <source>
        <dbReference type="Proteomes" id="UP000278398"/>
    </source>
</evidence>
<evidence type="ECO:0000313" key="11">
    <source>
        <dbReference type="EMBL" id="RST85319.1"/>
    </source>
</evidence>
<dbReference type="PROSITE" id="PS50893">
    <property type="entry name" value="ABC_TRANSPORTER_2"/>
    <property type="match status" value="1"/>
</dbReference>
<keyword evidence="7 11" id="KW-0067">ATP-binding</keyword>
<dbReference type="GO" id="GO:0015833">
    <property type="term" value="P:peptide transport"/>
    <property type="evidence" value="ECO:0007669"/>
    <property type="project" value="InterPro"/>
</dbReference>
<feature type="domain" description="ABC transporter" evidence="10">
    <location>
        <begin position="10"/>
        <end position="260"/>
    </location>
</feature>
<dbReference type="NCBIfam" id="TIGR01727">
    <property type="entry name" value="oligo_HPY"/>
    <property type="match status" value="1"/>
</dbReference>
<dbReference type="InterPro" id="IPR017871">
    <property type="entry name" value="ABC_transporter-like_CS"/>
</dbReference>
<organism evidence="11 12">
    <name type="scientific">Aquibium carbonis</name>
    <dbReference type="NCBI Taxonomy" id="2495581"/>
    <lineage>
        <taxon>Bacteria</taxon>
        <taxon>Pseudomonadati</taxon>
        <taxon>Pseudomonadota</taxon>
        <taxon>Alphaproteobacteria</taxon>
        <taxon>Hyphomicrobiales</taxon>
        <taxon>Phyllobacteriaceae</taxon>
        <taxon>Aquibium</taxon>
    </lineage>
</organism>
<dbReference type="SMART" id="SM00382">
    <property type="entry name" value="AAA"/>
    <property type="match status" value="1"/>
</dbReference>
<dbReference type="CDD" id="cd03257">
    <property type="entry name" value="ABC_NikE_OppD_transporters"/>
    <property type="match status" value="1"/>
</dbReference>
<evidence type="ECO:0000256" key="7">
    <source>
        <dbReference type="ARBA" id="ARBA00022840"/>
    </source>
</evidence>
<dbReference type="InterPro" id="IPR013563">
    <property type="entry name" value="Oligopep_ABC_C"/>
</dbReference>
<keyword evidence="12" id="KW-1185">Reference proteome</keyword>
<dbReference type="PANTHER" id="PTHR43297:SF14">
    <property type="entry name" value="ATPASE AAA-TYPE CORE DOMAIN-CONTAINING PROTEIN"/>
    <property type="match status" value="1"/>
</dbReference>
<keyword evidence="5" id="KW-0997">Cell inner membrane</keyword>
<dbReference type="Gene3D" id="3.40.50.300">
    <property type="entry name" value="P-loop containing nucleotide triphosphate hydrolases"/>
    <property type="match status" value="1"/>
</dbReference>
<keyword evidence="8" id="KW-1278">Translocase</keyword>
<dbReference type="Pfam" id="PF00005">
    <property type="entry name" value="ABC_tran"/>
    <property type="match status" value="1"/>
</dbReference>
<evidence type="ECO:0000256" key="6">
    <source>
        <dbReference type="ARBA" id="ARBA00022741"/>
    </source>
</evidence>
<dbReference type="InterPro" id="IPR003593">
    <property type="entry name" value="AAA+_ATPase"/>
</dbReference>
<dbReference type="InterPro" id="IPR050388">
    <property type="entry name" value="ABC_Ni/Peptide_Import"/>
</dbReference>
<keyword evidence="4" id="KW-1003">Cell membrane</keyword>
<dbReference type="EMBL" id="RWKW01000057">
    <property type="protein sequence ID" value="RST85319.1"/>
    <property type="molecule type" value="Genomic_DNA"/>
</dbReference>
<evidence type="ECO:0000259" key="10">
    <source>
        <dbReference type="PROSITE" id="PS50893"/>
    </source>
</evidence>
<dbReference type="GO" id="GO:0016887">
    <property type="term" value="F:ATP hydrolysis activity"/>
    <property type="evidence" value="ECO:0007669"/>
    <property type="project" value="InterPro"/>
</dbReference>
<evidence type="ECO:0000256" key="9">
    <source>
        <dbReference type="ARBA" id="ARBA00023136"/>
    </source>
</evidence>
<reference evidence="11 12" key="1">
    <citation type="submission" date="2018-12" db="EMBL/GenBank/DDBJ databases">
        <title>Mesorhizobium carbonis sp. nov., isolated from coal mine water.</title>
        <authorList>
            <person name="Xin W."/>
            <person name="Xu Z."/>
            <person name="Xiang F."/>
            <person name="Zhang J."/>
            <person name="Xi L."/>
            <person name="Liu J."/>
        </authorList>
    </citation>
    <scope>NUCLEOTIDE SEQUENCE [LARGE SCALE GENOMIC DNA]</scope>
    <source>
        <strain evidence="11 12">B2.3</strain>
    </source>
</reference>
<dbReference type="Pfam" id="PF08352">
    <property type="entry name" value="oligo_HPY"/>
    <property type="match status" value="1"/>
</dbReference>
<keyword evidence="3" id="KW-0813">Transport</keyword>
<proteinExistence type="inferred from homology"/>
<dbReference type="InterPro" id="IPR027417">
    <property type="entry name" value="P-loop_NTPase"/>
</dbReference>
<dbReference type="FunFam" id="3.40.50.300:FF:000016">
    <property type="entry name" value="Oligopeptide ABC transporter ATP-binding component"/>
    <property type="match status" value="1"/>
</dbReference>
<dbReference type="Proteomes" id="UP000278398">
    <property type="component" value="Unassembled WGS sequence"/>
</dbReference>
<name>A0A429YV54_9HYPH</name>